<sequence>MALKEMMMAQGEFTKEESKETMNAVEEMWKALSKPKREEFFGHLNDIMLFLSAAEKNAPAEK</sequence>
<dbReference type="AlphaFoldDB" id="A0A0F9CJ34"/>
<organism evidence="1">
    <name type="scientific">marine sediment metagenome</name>
    <dbReference type="NCBI Taxonomy" id="412755"/>
    <lineage>
        <taxon>unclassified sequences</taxon>
        <taxon>metagenomes</taxon>
        <taxon>ecological metagenomes</taxon>
    </lineage>
</organism>
<evidence type="ECO:0000313" key="1">
    <source>
        <dbReference type="EMBL" id="KKL49273.1"/>
    </source>
</evidence>
<dbReference type="EMBL" id="LAZR01033016">
    <property type="protein sequence ID" value="KKL49273.1"/>
    <property type="molecule type" value="Genomic_DNA"/>
</dbReference>
<gene>
    <name evidence="1" type="ORF">LCGC14_2317150</name>
</gene>
<name>A0A0F9CJ34_9ZZZZ</name>
<comment type="caution">
    <text evidence="1">The sequence shown here is derived from an EMBL/GenBank/DDBJ whole genome shotgun (WGS) entry which is preliminary data.</text>
</comment>
<proteinExistence type="predicted"/>
<protein>
    <submittedName>
        <fullName evidence="1">Uncharacterized protein</fullName>
    </submittedName>
</protein>
<accession>A0A0F9CJ34</accession>
<reference evidence="1" key="1">
    <citation type="journal article" date="2015" name="Nature">
        <title>Complex archaea that bridge the gap between prokaryotes and eukaryotes.</title>
        <authorList>
            <person name="Spang A."/>
            <person name="Saw J.H."/>
            <person name="Jorgensen S.L."/>
            <person name="Zaremba-Niedzwiedzka K."/>
            <person name="Martijn J."/>
            <person name="Lind A.E."/>
            <person name="van Eijk R."/>
            <person name="Schleper C."/>
            <person name="Guy L."/>
            <person name="Ettema T.J."/>
        </authorList>
    </citation>
    <scope>NUCLEOTIDE SEQUENCE</scope>
</reference>